<evidence type="ECO:0000256" key="3">
    <source>
        <dbReference type="ARBA" id="ARBA00022448"/>
    </source>
</evidence>
<dbReference type="InterPro" id="IPR050739">
    <property type="entry name" value="MFP"/>
</dbReference>
<keyword evidence="3 9" id="KW-0813">Transport</keyword>
<dbReference type="Gene3D" id="2.40.50.100">
    <property type="match status" value="1"/>
</dbReference>
<evidence type="ECO:0000313" key="12">
    <source>
        <dbReference type="EMBL" id="PJG85896.1"/>
    </source>
</evidence>
<protein>
    <recommendedName>
        <fullName evidence="9">Membrane fusion protein (MFP) family protein</fullName>
    </recommendedName>
</protein>
<keyword evidence="13" id="KW-1185">Reference proteome</keyword>
<comment type="subcellular location">
    <subcellularLocation>
        <location evidence="1 9">Cell inner membrane</location>
        <topology evidence="1 9">Single-pass membrane protein</topology>
    </subcellularLocation>
</comment>
<evidence type="ECO:0000259" key="11">
    <source>
        <dbReference type="Pfam" id="PF26002"/>
    </source>
</evidence>
<evidence type="ECO:0000256" key="8">
    <source>
        <dbReference type="ARBA" id="ARBA00023136"/>
    </source>
</evidence>
<comment type="caution">
    <text evidence="12">The sequence shown here is derived from an EMBL/GenBank/DDBJ whole genome shotgun (WGS) entry which is preliminary data.</text>
</comment>
<dbReference type="RefSeq" id="WP_100288281.1">
    <property type="nucleotide sequence ID" value="NZ_PHHA01000005.1"/>
</dbReference>
<accession>A0A2M8S422</accession>
<dbReference type="PANTHER" id="PTHR30386:SF26">
    <property type="entry name" value="TRANSPORT PROTEIN COMB"/>
    <property type="match status" value="1"/>
</dbReference>
<dbReference type="PRINTS" id="PR01490">
    <property type="entry name" value="RTXTOXIND"/>
</dbReference>
<dbReference type="Gene3D" id="2.40.30.170">
    <property type="match status" value="1"/>
</dbReference>
<evidence type="ECO:0000256" key="2">
    <source>
        <dbReference type="ARBA" id="ARBA00009477"/>
    </source>
</evidence>
<feature type="domain" description="AprE-like beta-barrel" evidence="11">
    <location>
        <begin position="285"/>
        <end position="384"/>
    </location>
</feature>
<dbReference type="Pfam" id="PF26002">
    <property type="entry name" value="Beta-barrel_AprE"/>
    <property type="match status" value="1"/>
</dbReference>
<dbReference type="InterPro" id="IPR010129">
    <property type="entry name" value="T1SS_HlyD"/>
</dbReference>
<evidence type="ECO:0000256" key="7">
    <source>
        <dbReference type="ARBA" id="ARBA00022989"/>
    </source>
</evidence>
<dbReference type="Proteomes" id="UP000229329">
    <property type="component" value="Unassembled WGS sequence"/>
</dbReference>
<gene>
    <name evidence="12" type="ORF">CVP05_03955</name>
</gene>
<reference evidence="12 13" key="1">
    <citation type="submission" date="2017-11" db="EMBL/GenBank/DDBJ databases">
        <title>Reclassification of Bisgaard taxon 7 as Conservatibacter flavescens gen. nov., sp. nov.</title>
        <authorList>
            <person name="Christensen H."/>
        </authorList>
    </citation>
    <scope>NUCLEOTIDE SEQUENCE [LARGE SCALE GENOMIC DNA]</scope>
    <source>
        <strain evidence="12 13">7_4</strain>
    </source>
</reference>
<evidence type="ECO:0000256" key="4">
    <source>
        <dbReference type="ARBA" id="ARBA00022475"/>
    </source>
</evidence>
<evidence type="ECO:0000313" key="13">
    <source>
        <dbReference type="Proteomes" id="UP000229329"/>
    </source>
</evidence>
<dbReference type="InterPro" id="IPR058982">
    <property type="entry name" value="Beta-barrel_AprE"/>
</dbReference>
<evidence type="ECO:0000256" key="1">
    <source>
        <dbReference type="ARBA" id="ARBA00004377"/>
    </source>
</evidence>
<dbReference type="EMBL" id="PHHA01000005">
    <property type="protein sequence ID" value="PJG85896.1"/>
    <property type="molecule type" value="Genomic_DNA"/>
</dbReference>
<dbReference type="Gene3D" id="1.10.287.470">
    <property type="entry name" value="Helix hairpin bin"/>
    <property type="match status" value="1"/>
</dbReference>
<dbReference type="PROSITE" id="PS00543">
    <property type="entry name" value="HLYD_FAMILY"/>
    <property type="match status" value="1"/>
</dbReference>
<feature type="domain" description="Multidrug resistance protein MdtA-like barrel-sandwich hybrid" evidence="10">
    <location>
        <begin position="77"/>
        <end position="277"/>
    </location>
</feature>
<dbReference type="PANTHER" id="PTHR30386">
    <property type="entry name" value="MEMBRANE FUSION SUBUNIT OF EMRAB-TOLC MULTIDRUG EFFLUX PUMP"/>
    <property type="match status" value="1"/>
</dbReference>
<keyword evidence="7 9" id="KW-1133">Transmembrane helix</keyword>
<dbReference type="InterPro" id="IPR006144">
    <property type="entry name" value="Secretion_HlyD_CS"/>
</dbReference>
<comment type="similarity">
    <text evidence="2 9">Belongs to the membrane fusion protein (MFP) (TC 8.A.1) family.</text>
</comment>
<dbReference type="InterPro" id="IPR058625">
    <property type="entry name" value="MdtA-like_BSH"/>
</dbReference>
<organism evidence="12 13">
    <name type="scientific">Conservatibacter flavescens</name>
    <dbReference type="NCBI Taxonomy" id="28161"/>
    <lineage>
        <taxon>Bacteria</taxon>
        <taxon>Pseudomonadati</taxon>
        <taxon>Pseudomonadota</taxon>
        <taxon>Gammaproteobacteria</taxon>
        <taxon>Pasteurellales</taxon>
        <taxon>Pasteurellaceae</taxon>
        <taxon>Conservatibacter</taxon>
    </lineage>
</organism>
<evidence type="ECO:0000256" key="5">
    <source>
        <dbReference type="ARBA" id="ARBA00022519"/>
    </source>
</evidence>
<evidence type="ECO:0000256" key="9">
    <source>
        <dbReference type="RuleBase" id="RU365093"/>
    </source>
</evidence>
<evidence type="ECO:0000259" key="10">
    <source>
        <dbReference type="Pfam" id="PF25917"/>
    </source>
</evidence>
<dbReference type="SUPFAM" id="SSF111369">
    <property type="entry name" value="HlyD-like secretion proteins"/>
    <property type="match status" value="1"/>
</dbReference>
<evidence type="ECO:0000256" key="6">
    <source>
        <dbReference type="ARBA" id="ARBA00022692"/>
    </source>
</evidence>
<keyword evidence="8 9" id="KW-0472">Membrane</keyword>
<dbReference type="AlphaFoldDB" id="A0A2M8S422"/>
<proteinExistence type="inferred from homology"/>
<keyword evidence="4 9" id="KW-1003">Cell membrane</keyword>
<feature type="transmembrane region" description="Helical" evidence="9">
    <location>
        <begin position="29"/>
        <end position="48"/>
    </location>
</feature>
<dbReference type="GO" id="GO:0009306">
    <property type="term" value="P:protein secretion"/>
    <property type="evidence" value="ECO:0007669"/>
    <property type="project" value="InterPro"/>
</dbReference>
<dbReference type="Pfam" id="PF25917">
    <property type="entry name" value="BSH_RND"/>
    <property type="match status" value="1"/>
</dbReference>
<dbReference type="OrthoDB" id="9775513at2"/>
<dbReference type="NCBIfam" id="TIGR01843">
    <property type="entry name" value="type_I_hlyD"/>
    <property type="match status" value="1"/>
</dbReference>
<sequence>MSKKQLSQKDIQLLTDLNAALQQENHKGAFIGIIALFVFLVTFVVWAYNSPVEEVTRGQGSIIPNSREQVIQSLDPGIISEMLVKEGDTVEKGQVLLKLDDTRSSAVLRESQAKVESLEALSARLKAEAYGQTLSFPENIPTKLKEQETSIYKSRRESLEQAVKTLENSKALLEREIRMTTPMVARGAMSEVELLRMKREASDLQLQIIERQNRYITEASTELTKVETELSQARENMAARADPVERSLIRAPLKGIIKNIRINTIGGVISAGQDIMEIVPIEDNLLVEAYISPSDVAYVRPGMPAVVKLTAYDYAIYGGLDGIVTLLSPDTLQDQKRPSDLKLDPSEAYYRVLVRTDNNTLVDKNGNSMPIIPGMIASVDIKTGEKTVFEYLIKPITRMKQALQER</sequence>
<name>A0A2M8S422_9PAST</name>
<dbReference type="GO" id="GO:0005886">
    <property type="term" value="C:plasma membrane"/>
    <property type="evidence" value="ECO:0007669"/>
    <property type="project" value="UniProtKB-SubCell"/>
</dbReference>
<keyword evidence="6 9" id="KW-0812">Transmembrane</keyword>
<keyword evidence="5 9" id="KW-0997">Cell inner membrane</keyword>